<dbReference type="AlphaFoldDB" id="A0A6C0D9M2"/>
<evidence type="ECO:0000313" key="1">
    <source>
        <dbReference type="EMBL" id="QHT13217.1"/>
    </source>
</evidence>
<proteinExistence type="predicted"/>
<protein>
    <submittedName>
        <fullName evidence="1">Uncharacterized protein</fullName>
    </submittedName>
</protein>
<sequence length="321" mass="38587">MWNPFTNKYFSKIEKLDNIKNDSFIKKIKLIRNEILNLPDINYTVKKTIIDSDILKGLKSSVWVSPDLTYDELNYEVVITWTNNNIYLKTTKEKFIKFKDRIPVFLKMITYIQGSNPTDINIYLVLSNLKKFIEVDKIISPKHINSGYTHLINKIIFIWREEEFEKVTFHELIHLLDKDHRHEDVNVPVKIDGPTSYYEAITDFKAIIYNMIYISILTKKSIRSLFNYELSFMKNQSQLIYNKLKLKYKQRSPAYSYFILKYKIFRYFISDYFDDKLFNDIFFHSKNYKKLIIIIKDSLNKNMADNYIDFNSARMTLFELK</sequence>
<accession>A0A6C0D9M2</accession>
<organism evidence="1">
    <name type="scientific">viral metagenome</name>
    <dbReference type="NCBI Taxonomy" id="1070528"/>
    <lineage>
        <taxon>unclassified sequences</taxon>
        <taxon>metagenomes</taxon>
        <taxon>organismal metagenomes</taxon>
    </lineage>
</organism>
<dbReference type="EMBL" id="MN739564">
    <property type="protein sequence ID" value="QHT13217.1"/>
    <property type="molecule type" value="Genomic_DNA"/>
</dbReference>
<reference evidence="1" key="1">
    <citation type="journal article" date="2020" name="Nature">
        <title>Giant virus diversity and host interactions through global metagenomics.</title>
        <authorList>
            <person name="Schulz F."/>
            <person name="Roux S."/>
            <person name="Paez-Espino D."/>
            <person name="Jungbluth S."/>
            <person name="Walsh D.A."/>
            <person name="Denef V.J."/>
            <person name="McMahon K.D."/>
            <person name="Konstantinidis K.T."/>
            <person name="Eloe-Fadrosh E.A."/>
            <person name="Kyrpides N.C."/>
            <person name="Woyke T."/>
        </authorList>
    </citation>
    <scope>NUCLEOTIDE SEQUENCE</scope>
    <source>
        <strain evidence="1">GVMAG-M-3300023174-131</strain>
    </source>
</reference>
<name>A0A6C0D9M2_9ZZZZ</name>